<dbReference type="Pfam" id="PF13489">
    <property type="entry name" value="Methyltransf_23"/>
    <property type="match status" value="1"/>
</dbReference>
<dbReference type="InterPro" id="IPR029063">
    <property type="entry name" value="SAM-dependent_MTases_sf"/>
</dbReference>
<dbReference type="EMBL" id="JALMLT010000001">
    <property type="protein sequence ID" value="MDT8757307.1"/>
    <property type="molecule type" value="Genomic_DNA"/>
</dbReference>
<dbReference type="GO" id="GO:0005524">
    <property type="term" value="F:ATP binding"/>
    <property type="evidence" value="ECO:0007669"/>
    <property type="project" value="UniProtKB-KW"/>
</dbReference>
<keyword evidence="1" id="KW-0489">Methyltransferase</keyword>
<dbReference type="SUPFAM" id="SSF53335">
    <property type="entry name" value="S-adenosyl-L-methionine-dependent methyltransferases"/>
    <property type="match status" value="1"/>
</dbReference>
<keyword evidence="1" id="KW-0808">Transferase</keyword>
<dbReference type="PANTHER" id="PTHR43861:SF1">
    <property type="entry name" value="TRANS-ACONITATE 2-METHYLTRANSFERASE"/>
    <property type="match status" value="1"/>
</dbReference>
<proteinExistence type="predicted"/>
<dbReference type="Gene3D" id="3.40.50.150">
    <property type="entry name" value="Vaccinia Virus protein VP39"/>
    <property type="match status" value="1"/>
</dbReference>
<keyword evidence="1" id="KW-0067">ATP-binding</keyword>
<sequence length="284" mass="31409">MSKHDLFTTFTAAYPAQPATAFWRAIEIGALASRNIPQGLGLDLGCGDGLLTHILLERIGPRRLVGIDLDPLETEAARRFPFYERVLTCSADAIGEPDGSFDFVISNSVLEHVPPLEGTISEVGRLLKPGGRFFFTVPGPGFHDNLRGGLLPGSDRSAYLEELDRRLAHFHYLSRDDWAAMLGRHGLSLDSCLGYLDRTETRRWETLSRMTGGLLYSVFGQTSRPIEIQRKLGIRSMQNAGRLPAIFAAPLARVMRAGVDVDLCEPEWTDIEQASCLLIEGRRA</sequence>
<organism evidence="1">
    <name type="scientific">Sphingomonas psychrotolerans</name>
    <dbReference type="NCBI Taxonomy" id="1327635"/>
    <lineage>
        <taxon>Bacteria</taxon>
        <taxon>Pseudomonadati</taxon>
        <taxon>Pseudomonadota</taxon>
        <taxon>Alphaproteobacteria</taxon>
        <taxon>Sphingomonadales</taxon>
        <taxon>Sphingomonadaceae</taxon>
        <taxon>Sphingomonas</taxon>
    </lineage>
</organism>
<dbReference type="PANTHER" id="PTHR43861">
    <property type="entry name" value="TRANS-ACONITATE 2-METHYLTRANSFERASE-RELATED"/>
    <property type="match status" value="1"/>
</dbReference>
<keyword evidence="1" id="KW-0547">Nucleotide-binding</keyword>
<name>A0ABU3N0L2_9SPHN</name>
<protein>
    <submittedName>
        <fullName evidence="1">Class I SAM-dependent methyltransferase</fullName>
    </submittedName>
</protein>
<dbReference type="GO" id="GO:0008168">
    <property type="term" value="F:methyltransferase activity"/>
    <property type="evidence" value="ECO:0007669"/>
    <property type="project" value="UniProtKB-KW"/>
</dbReference>
<comment type="caution">
    <text evidence="1">The sequence shown here is derived from an EMBL/GenBank/DDBJ whole genome shotgun (WGS) entry which is preliminary data.</text>
</comment>
<accession>A0ABU3N0L2</accession>
<dbReference type="CDD" id="cd02440">
    <property type="entry name" value="AdoMet_MTases"/>
    <property type="match status" value="1"/>
</dbReference>
<reference evidence="1" key="1">
    <citation type="submission" date="2022-04" db="EMBL/GenBank/DDBJ databases">
        <title>Tomato heritable bacteria conferring resistance against bacterial wilt.</title>
        <authorList>
            <person name="Yin J."/>
        </authorList>
    </citation>
    <scope>NUCLEOTIDE SEQUENCE</scope>
    <source>
        <strain evidence="1">Cra20</strain>
    </source>
</reference>
<gene>
    <name evidence="1" type="ORF">MZO42_01225</name>
</gene>
<evidence type="ECO:0000313" key="1">
    <source>
        <dbReference type="EMBL" id="MDT8757307.1"/>
    </source>
</evidence>
<dbReference type="GO" id="GO:0032259">
    <property type="term" value="P:methylation"/>
    <property type="evidence" value="ECO:0007669"/>
    <property type="project" value="UniProtKB-KW"/>
</dbReference>